<proteinExistence type="inferred from homology"/>
<dbReference type="PANTHER" id="PTHR30173:SF36">
    <property type="entry name" value="ECF RNA POLYMERASE SIGMA FACTOR SIGJ"/>
    <property type="match status" value="1"/>
</dbReference>
<protein>
    <submittedName>
        <fullName evidence="6">RNA polymerase subunit sigma-70</fullName>
    </submittedName>
</protein>
<dbReference type="AlphaFoldDB" id="A0A2N7RYK7"/>
<dbReference type="SUPFAM" id="SSF88946">
    <property type="entry name" value="Sigma2 domain of RNA polymerase sigma factors"/>
    <property type="match status" value="1"/>
</dbReference>
<dbReference type="Gene3D" id="1.10.1740.10">
    <property type="match status" value="1"/>
</dbReference>
<dbReference type="InterPro" id="IPR052704">
    <property type="entry name" value="ECF_Sigma-70_Domain"/>
</dbReference>
<feature type="domain" description="RNA polymerase sigma factor 70 region 4 type 2" evidence="5">
    <location>
        <begin position="115"/>
        <end position="164"/>
    </location>
</feature>
<dbReference type="GO" id="GO:0003677">
    <property type="term" value="F:DNA binding"/>
    <property type="evidence" value="ECO:0007669"/>
    <property type="project" value="InterPro"/>
</dbReference>
<dbReference type="InterPro" id="IPR013249">
    <property type="entry name" value="RNA_pol_sigma70_r4_t2"/>
</dbReference>
<dbReference type="EMBL" id="PNQX01000003">
    <property type="protein sequence ID" value="PMQ18951.1"/>
    <property type="molecule type" value="Genomic_DNA"/>
</dbReference>
<dbReference type="SUPFAM" id="SSF54427">
    <property type="entry name" value="NTF2-like"/>
    <property type="match status" value="1"/>
</dbReference>
<dbReference type="SUPFAM" id="SSF88659">
    <property type="entry name" value="Sigma3 and sigma4 domains of RNA polymerase sigma factors"/>
    <property type="match status" value="1"/>
</dbReference>
<name>A0A2N7RYK7_9MICC</name>
<dbReference type="InterPro" id="IPR013324">
    <property type="entry name" value="RNA_pol_sigma_r3/r4-like"/>
</dbReference>
<dbReference type="InterPro" id="IPR032710">
    <property type="entry name" value="NTF2-like_dom_sf"/>
</dbReference>
<evidence type="ECO:0000256" key="3">
    <source>
        <dbReference type="ARBA" id="ARBA00023082"/>
    </source>
</evidence>
<evidence type="ECO:0000313" key="6">
    <source>
        <dbReference type="EMBL" id="PMQ18951.1"/>
    </source>
</evidence>
<dbReference type="PANTHER" id="PTHR30173">
    <property type="entry name" value="SIGMA 19 FACTOR"/>
    <property type="match status" value="1"/>
</dbReference>
<dbReference type="Pfam" id="PF08281">
    <property type="entry name" value="Sigma70_r4_2"/>
    <property type="match status" value="1"/>
</dbReference>
<accession>A0A2N7RYK7</accession>
<dbReference type="InterPro" id="IPR036388">
    <property type="entry name" value="WH-like_DNA-bd_sf"/>
</dbReference>
<evidence type="ECO:0000256" key="2">
    <source>
        <dbReference type="ARBA" id="ARBA00023015"/>
    </source>
</evidence>
<reference evidence="6 7" key="1">
    <citation type="journal article" date="2017" name="Elife">
        <title>Extensive horizontal gene transfer in cheese-associated bacteria.</title>
        <authorList>
            <person name="Bonham K.S."/>
            <person name="Wolfe B.E."/>
            <person name="Dutton R.J."/>
        </authorList>
    </citation>
    <scope>NUCLEOTIDE SEQUENCE [LARGE SCALE GENOMIC DNA]</scope>
    <source>
        <strain evidence="6 7">JB182</strain>
    </source>
</reference>
<comment type="similarity">
    <text evidence="1">Belongs to the sigma-70 factor family. ECF subfamily.</text>
</comment>
<keyword evidence="3" id="KW-0731">Sigma factor</keyword>
<dbReference type="Gene3D" id="1.10.10.10">
    <property type="entry name" value="Winged helix-like DNA-binding domain superfamily/Winged helix DNA-binding domain"/>
    <property type="match status" value="1"/>
</dbReference>
<comment type="caution">
    <text evidence="6">The sequence shown here is derived from an EMBL/GenBank/DDBJ whole genome shotgun (WGS) entry which is preliminary data.</text>
</comment>
<keyword evidence="2" id="KW-0805">Transcription regulation</keyword>
<gene>
    <name evidence="6" type="ORF">CIK84_16455</name>
</gene>
<evidence type="ECO:0000256" key="4">
    <source>
        <dbReference type="ARBA" id="ARBA00023163"/>
    </source>
</evidence>
<dbReference type="GO" id="GO:0006352">
    <property type="term" value="P:DNA-templated transcription initiation"/>
    <property type="evidence" value="ECO:0007669"/>
    <property type="project" value="InterPro"/>
</dbReference>
<dbReference type="RefSeq" id="WP_102599053.1">
    <property type="nucleotide sequence ID" value="NZ_JABUYH010000018.1"/>
</dbReference>
<organism evidence="6 7">
    <name type="scientific">Glutamicibacter arilaitensis</name>
    <dbReference type="NCBI Taxonomy" id="256701"/>
    <lineage>
        <taxon>Bacteria</taxon>
        <taxon>Bacillati</taxon>
        <taxon>Actinomycetota</taxon>
        <taxon>Actinomycetes</taxon>
        <taxon>Micrococcales</taxon>
        <taxon>Micrococcaceae</taxon>
        <taxon>Glutamicibacter</taxon>
    </lineage>
</organism>
<dbReference type="GO" id="GO:0016987">
    <property type="term" value="F:sigma factor activity"/>
    <property type="evidence" value="ECO:0007669"/>
    <property type="project" value="UniProtKB-KW"/>
</dbReference>
<evidence type="ECO:0000313" key="7">
    <source>
        <dbReference type="Proteomes" id="UP000235739"/>
    </source>
</evidence>
<keyword evidence="4" id="KW-0804">Transcription</keyword>
<dbReference type="InterPro" id="IPR013325">
    <property type="entry name" value="RNA_pol_sigma_r2"/>
</dbReference>
<dbReference type="Proteomes" id="UP000235739">
    <property type="component" value="Unassembled WGS sequence"/>
</dbReference>
<evidence type="ECO:0000256" key="1">
    <source>
        <dbReference type="ARBA" id="ARBA00010641"/>
    </source>
</evidence>
<sequence length="298" mass="31893">MPEAAPSPGVAQWHAQRGQLTALAYRMLGQWAQAEDVVSAVGEQILSMDPATATGVRRWEGYLRALTTRRAIDALRSVQQQRTEYVGTWLPEPVDQALLPEDAVANESMLRLGVLFLLEELSAPARAAYVLHHGLGYSSSQIANVLEVKPAAVRQMLSRAARKLGRAQAPQREEAEVKGLLARIVQAIERADVPELVALLDAQVVLHSDGGGQVRAALNPVSGADRVARFLIGVQRKNPVGNVSLGQVNGAPALLMEREGRTDLLTVDMAAGAATRILLIANPQKLGHLGAAFGRLPG</sequence>
<evidence type="ECO:0000259" key="5">
    <source>
        <dbReference type="Pfam" id="PF08281"/>
    </source>
</evidence>